<evidence type="ECO:0000313" key="4">
    <source>
        <dbReference type="EMBL" id="WAL60948.1"/>
    </source>
</evidence>
<feature type="transmembrane region" description="Helical" evidence="2">
    <location>
        <begin position="651"/>
        <end position="672"/>
    </location>
</feature>
<evidence type="ECO:0000256" key="2">
    <source>
        <dbReference type="SAM" id="Phobius"/>
    </source>
</evidence>
<feature type="region of interest" description="Disordered" evidence="1">
    <location>
        <begin position="677"/>
        <end position="698"/>
    </location>
</feature>
<feature type="compositionally biased region" description="Low complexity" evidence="1">
    <location>
        <begin position="679"/>
        <end position="690"/>
    </location>
</feature>
<dbReference type="CDD" id="cd00143">
    <property type="entry name" value="PP2Cc"/>
    <property type="match status" value="1"/>
</dbReference>
<keyword evidence="5" id="KW-1185">Reference proteome</keyword>
<organism evidence="4 5">
    <name type="scientific">Thermocoleostomius sinensis A174</name>
    <dbReference type="NCBI Taxonomy" id="2016057"/>
    <lineage>
        <taxon>Bacteria</taxon>
        <taxon>Bacillati</taxon>
        <taxon>Cyanobacteriota</taxon>
        <taxon>Cyanophyceae</taxon>
        <taxon>Oculatellales</taxon>
        <taxon>Oculatellaceae</taxon>
        <taxon>Thermocoleostomius</taxon>
    </lineage>
</organism>
<reference evidence="4" key="1">
    <citation type="submission" date="2022-12" db="EMBL/GenBank/DDBJ databases">
        <title>Polyphasic identification of a Novel Hot-Spring Cyanobacterium Ocullathermofonsia sinensis gen nov. sp. nov. and Genomic Insights on its Adaptations to the Thermal Habitat.</title>
        <authorList>
            <person name="Daroch M."/>
            <person name="Tang J."/>
            <person name="Jiang Y."/>
        </authorList>
    </citation>
    <scope>NUCLEOTIDE SEQUENCE</scope>
    <source>
        <strain evidence="4">PKUAC-SCTA174</strain>
    </source>
</reference>
<dbReference type="PROSITE" id="PS51746">
    <property type="entry name" value="PPM_2"/>
    <property type="match status" value="1"/>
</dbReference>
<dbReference type="RefSeq" id="WP_268610904.1">
    <property type="nucleotide sequence ID" value="NZ_CP113797.1"/>
</dbReference>
<evidence type="ECO:0000313" key="5">
    <source>
        <dbReference type="Proteomes" id="UP001163152"/>
    </source>
</evidence>
<feature type="domain" description="PPM-type phosphatase" evidence="3">
    <location>
        <begin position="297"/>
        <end position="570"/>
    </location>
</feature>
<dbReference type="KEGG" id="tsin:OXH18_02820"/>
<keyword evidence="2" id="KW-0472">Membrane</keyword>
<feature type="region of interest" description="Disordered" evidence="1">
    <location>
        <begin position="200"/>
        <end position="224"/>
    </location>
</feature>
<dbReference type="EMBL" id="CP113797">
    <property type="protein sequence ID" value="WAL60948.1"/>
    <property type="molecule type" value="Genomic_DNA"/>
</dbReference>
<dbReference type="Gene3D" id="3.60.40.10">
    <property type="entry name" value="PPM-type phosphatase domain"/>
    <property type="match status" value="1"/>
</dbReference>
<sequence>MSSSPIYLQCSNPTCLHPVNPIGQSVCERCQVPLVYRHLWAIGDGVRQIPVNTVVGERYLVKAPQIWLDTNPGTVPEVPEVLPGRILPYLHLYPHRLHIPELHGLCPLSDKSIALLLDNVPIDETGALLPSLESVWPTVPPVRQVYWLWQLFQLWEPLNHYGVALSLLLPENVRVQGWRVRLHQLLRNRQELEMPLAIRREDLDDREPPPTLPPSFPPPDPAASRDVKAQTFLLKDLAEVWLPWIEQAHATVKAPLRAICAAMQTAADTELGLQTIATQLNHLLLEQSAQLPVHIEVVGKTDTGPQRSHNEDACYPDSRYPDQNDTLRPRVGIICDGIGGHEGGEVASRRALDDLKRLTEYLLADFQHQTNPTLPSEVAEQLESRVRVVNNVIAEQNDAQGRAMRQRMGTTLVMAVQLPQQVETPSGVRSAHELYLVHVGDSRAYWLTPNYCHLLTLDDDVATREVRLGRSVYQEALERPDGGALTQALGTRDADALQPTVQRFMVEEDGLLLLCSDGLSDNDRVEQAWQQLTLPVFSGKWSLEEAVQAWIDVANQRNGHDNTSVVLMRFVVTPASTLPDLEPDLDREAEPSATPAPSMPPAPASPASEAEFELTEASRALLYDEDEPTPSPPFRPNPGPSPEFLSPQKPWILGAIVAVIAGLLGFLLWSLVNSTTVTPSGESPSLPLPETVSPPPNP</sequence>
<keyword evidence="2" id="KW-0812">Transmembrane</keyword>
<keyword evidence="2" id="KW-1133">Transmembrane helix</keyword>
<name>A0A9E9C925_9CYAN</name>
<evidence type="ECO:0000256" key="1">
    <source>
        <dbReference type="SAM" id="MobiDB-lite"/>
    </source>
</evidence>
<dbReference type="SMART" id="SM00332">
    <property type="entry name" value="PP2Cc"/>
    <property type="match status" value="1"/>
</dbReference>
<dbReference type="Proteomes" id="UP001163152">
    <property type="component" value="Chromosome"/>
</dbReference>
<dbReference type="NCBIfam" id="NF045510">
    <property type="entry name" value="4Cys_prefix_kin"/>
    <property type="match status" value="1"/>
</dbReference>
<dbReference type="AlphaFoldDB" id="A0A9E9C925"/>
<protein>
    <submittedName>
        <fullName evidence="4">Protein phosphatase 2C domain-containing protein</fullName>
    </submittedName>
</protein>
<feature type="compositionally biased region" description="Pro residues" evidence="1">
    <location>
        <begin position="209"/>
        <end position="221"/>
    </location>
</feature>
<evidence type="ECO:0000259" key="3">
    <source>
        <dbReference type="PROSITE" id="PS51746"/>
    </source>
</evidence>
<dbReference type="SUPFAM" id="SSF81606">
    <property type="entry name" value="PP2C-like"/>
    <property type="match status" value="1"/>
</dbReference>
<dbReference type="SMART" id="SM00331">
    <property type="entry name" value="PP2C_SIG"/>
    <property type="match status" value="1"/>
</dbReference>
<dbReference type="InterPro" id="IPR001932">
    <property type="entry name" value="PPM-type_phosphatase-like_dom"/>
</dbReference>
<proteinExistence type="predicted"/>
<accession>A0A9E9C925</accession>
<gene>
    <name evidence="4" type="ORF">OXH18_02820</name>
</gene>
<feature type="region of interest" description="Disordered" evidence="1">
    <location>
        <begin position="578"/>
        <end position="613"/>
    </location>
</feature>
<dbReference type="InterPro" id="IPR036457">
    <property type="entry name" value="PPM-type-like_dom_sf"/>
</dbReference>